<proteinExistence type="inferred from homology"/>
<dbReference type="Pfam" id="PF00171">
    <property type="entry name" value="Aldedh"/>
    <property type="match status" value="1"/>
</dbReference>
<reference evidence="6 7" key="1">
    <citation type="submission" date="2023-09" db="EMBL/GenBank/DDBJ databases">
        <title>Xinfangfangia sedmenti sp. nov., isolated the sedment.</title>
        <authorList>
            <person name="Xu L."/>
        </authorList>
    </citation>
    <scope>NUCLEOTIDE SEQUENCE [LARGE SCALE GENOMIC DNA]</scope>
    <source>
        <strain evidence="6 7">LG-4</strain>
    </source>
</reference>
<evidence type="ECO:0000256" key="2">
    <source>
        <dbReference type="ARBA" id="ARBA00023002"/>
    </source>
</evidence>
<accession>A0ABU1FD85</accession>
<dbReference type="RefSeq" id="WP_310458999.1">
    <property type="nucleotide sequence ID" value="NZ_JAVKPH010000036.1"/>
</dbReference>
<dbReference type="PANTHER" id="PTHR42804">
    <property type="entry name" value="ALDEHYDE DEHYDROGENASE"/>
    <property type="match status" value="1"/>
</dbReference>
<keyword evidence="2 4" id="KW-0560">Oxidoreductase</keyword>
<dbReference type="InterPro" id="IPR015590">
    <property type="entry name" value="Aldehyde_DH_dom"/>
</dbReference>
<evidence type="ECO:0000313" key="6">
    <source>
        <dbReference type="EMBL" id="MDR5654858.1"/>
    </source>
</evidence>
<gene>
    <name evidence="6" type="ORF">RGD00_19790</name>
</gene>
<evidence type="ECO:0000259" key="5">
    <source>
        <dbReference type="Pfam" id="PF00171"/>
    </source>
</evidence>
<dbReference type="EMBL" id="JAVKPH010000036">
    <property type="protein sequence ID" value="MDR5654858.1"/>
    <property type="molecule type" value="Genomic_DNA"/>
</dbReference>
<protein>
    <submittedName>
        <fullName evidence="6">Aldehyde dehydrogenase</fullName>
    </submittedName>
</protein>
<dbReference type="InterPro" id="IPR016163">
    <property type="entry name" value="Ald_DH_C"/>
</dbReference>
<evidence type="ECO:0000256" key="4">
    <source>
        <dbReference type="RuleBase" id="RU003345"/>
    </source>
</evidence>
<evidence type="ECO:0000313" key="7">
    <source>
        <dbReference type="Proteomes" id="UP001247754"/>
    </source>
</evidence>
<organism evidence="6 7">
    <name type="scientific">Ruixingdingia sedimenti</name>
    <dbReference type="NCBI Taxonomy" id="3073604"/>
    <lineage>
        <taxon>Bacteria</taxon>
        <taxon>Pseudomonadati</taxon>
        <taxon>Pseudomonadota</taxon>
        <taxon>Alphaproteobacteria</taxon>
        <taxon>Rhodobacterales</taxon>
        <taxon>Paracoccaceae</taxon>
        <taxon>Ruixingdingia</taxon>
    </lineage>
</organism>
<dbReference type="PROSITE" id="PS00687">
    <property type="entry name" value="ALDEHYDE_DEHYDR_GLU"/>
    <property type="match status" value="1"/>
</dbReference>
<evidence type="ECO:0000256" key="1">
    <source>
        <dbReference type="ARBA" id="ARBA00009986"/>
    </source>
</evidence>
<name>A0ABU1FD85_9RHOB</name>
<dbReference type="Gene3D" id="3.40.309.10">
    <property type="entry name" value="Aldehyde Dehydrogenase, Chain A, domain 2"/>
    <property type="match status" value="1"/>
</dbReference>
<dbReference type="InterPro" id="IPR016162">
    <property type="entry name" value="Ald_DH_N"/>
</dbReference>
<dbReference type="Proteomes" id="UP001247754">
    <property type="component" value="Unassembled WGS sequence"/>
</dbReference>
<keyword evidence="7" id="KW-1185">Reference proteome</keyword>
<feature type="domain" description="Aldehyde dehydrogenase" evidence="5">
    <location>
        <begin position="20"/>
        <end position="483"/>
    </location>
</feature>
<dbReference type="Gene3D" id="3.40.605.10">
    <property type="entry name" value="Aldehyde Dehydrogenase, Chain A, domain 1"/>
    <property type="match status" value="1"/>
</dbReference>
<dbReference type="PANTHER" id="PTHR42804:SF1">
    <property type="entry name" value="ALDEHYDE DEHYDROGENASE-RELATED"/>
    <property type="match status" value="1"/>
</dbReference>
<comment type="similarity">
    <text evidence="1 4">Belongs to the aldehyde dehydrogenase family.</text>
</comment>
<dbReference type="InterPro" id="IPR016161">
    <property type="entry name" value="Ald_DH/histidinol_DH"/>
</dbReference>
<dbReference type="CDD" id="cd07139">
    <property type="entry name" value="ALDH_AldA-Rv0768"/>
    <property type="match status" value="1"/>
</dbReference>
<feature type="active site" evidence="3">
    <location>
        <position position="258"/>
    </location>
</feature>
<evidence type="ECO:0000256" key="3">
    <source>
        <dbReference type="PROSITE-ProRule" id="PRU10007"/>
    </source>
</evidence>
<dbReference type="SUPFAM" id="SSF53720">
    <property type="entry name" value="ALDH-like"/>
    <property type="match status" value="1"/>
</dbReference>
<dbReference type="InterPro" id="IPR029510">
    <property type="entry name" value="Ald_DH_CS_GLU"/>
</dbReference>
<sequence length="491" mass="52553">MTAPTIALKHPRRFYIGGEWVEPATQDTIDVLNCATEEVVATVAKAGSEDMRRAVAAARDAFDNGPWPRMTPQERAVVLEKFAERLEALNDTFAAGWSIESGIVYKVAQPRIGQFIGQAFRVYSAMAHSFQFSEPHRSMTGHQGYRVYEPVGVVAVIVPWNGPAALLAYKVAPALLAGCTVVIKPSPEAPTSALLFAELADEIGLPPGVVNVLTADRDVSEELVTNPAVDKITFTGSTAAGRRIASLAGDRIARITLELGGKSPALVLDDYDVEAAARTLGGSYFGYMTGQVCHSLTRIIVPRAKHDRMVEALSAIAQQIVLGDPFDPATTSGPLANGRQRDHVERMVAQGVAEGAKLATRGRRPPHINRGFFFEPTVFGNVDNAMTIAQQEIFGPVLSVIPADDEAAAIRMANDTPFGLNATVFTDDHDRAMRVARQLRTGTVGHNGPRTDFGIGFGGFKQSGIGREGGTEGLLAFLESKTIVMDAPFGG</sequence>
<comment type="caution">
    <text evidence="6">The sequence shown here is derived from an EMBL/GenBank/DDBJ whole genome shotgun (WGS) entry which is preliminary data.</text>
</comment>